<keyword evidence="4" id="KW-0677">Repeat</keyword>
<dbReference type="InterPro" id="IPR036179">
    <property type="entry name" value="Ig-like_dom_sf"/>
</dbReference>
<evidence type="ECO:0000256" key="9">
    <source>
        <dbReference type="SAM" id="MobiDB-lite"/>
    </source>
</evidence>
<dbReference type="InterPro" id="IPR053096">
    <property type="entry name" value="CRTAM"/>
</dbReference>
<comment type="caution">
    <text evidence="12">The sequence shown here is derived from an EMBL/GenBank/DDBJ whole genome shotgun (WGS) entry which is preliminary data.</text>
</comment>
<evidence type="ECO:0000313" key="12">
    <source>
        <dbReference type="EMBL" id="KAK1153417.1"/>
    </source>
</evidence>
<evidence type="ECO:0000256" key="3">
    <source>
        <dbReference type="ARBA" id="ARBA00022729"/>
    </source>
</evidence>
<dbReference type="Pfam" id="PF08205">
    <property type="entry name" value="C2-set_2"/>
    <property type="match status" value="1"/>
</dbReference>
<proteinExistence type="predicted"/>
<keyword evidence="5 10" id="KW-1133">Transmembrane helix</keyword>
<organism evidence="12 13">
    <name type="scientific">Acipenser oxyrinchus oxyrinchus</name>
    <dbReference type="NCBI Taxonomy" id="40147"/>
    <lineage>
        <taxon>Eukaryota</taxon>
        <taxon>Metazoa</taxon>
        <taxon>Chordata</taxon>
        <taxon>Craniata</taxon>
        <taxon>Vertebrata</taxon>
        <taxon>Euteleostomi</taxon>
        <taxon>Actinopterygii</taxon>
        <taxon>Chondrostei</taxon>
        <taxon>Acipenseriformes</taxon>
        <taxon>Acipenseridae</taxon>
        <taxon>Acipenser</taxon>
    </lineage>
</organism>
<feature type="compositionally biased region" description="Polar residues" evidence="9">
    <location>
        <begin position="586"/>
        <end position="606"/>
    </location>
</feature>
<dbReference type="GO" id="GO:0005886">
    <property type="term" value="C:plasma membrane"/>
    <property type="evidence" value="ECO:0007669"/>
    <property type="project" value="TreeGrafter"/>
</dbReference>
<feature type="domain" description="Ig-like" evidence="11">
    <location>
        <begin position="53"/>
        <end position="135"/>
    </location>
</feature>
<evidence type="ECO:0000256" key="4">
    <source>
        <dbReference type="ARBA" id="ARBA00022737"/>
    </source>
</evidence>
<evidence type="ECO:0000256" key="6">
    <source>
        <dbReference type="ARBA" id="ARBA00023136"/>
    </source>
</evidence>
<reference evidence="12" key="1">
    <citation type="submission" date="2022-02" db="EMBL/GenBank/DDBJ databases">
        <title>Atlantic sturgeon de novo genome assembly.</title>
        <authorList>
            <person name="Stock M."/>
            <person name="Klopp C."/>
            <person name="Guiguen Y."/>
            <person name="Cabau C."/>
            <person name="Parinello H."/>
            <person name="Santidrian Yebra-Pimentel E."/>
            <person name="Kuhl H."/>
            <person name="Dirks R.P."/>
            <person name="Guessner J."/>
            <person name="Wuertz S."/>
            <person name="Du K."/>
            <person name="Schartl M."/>
        </authorList>
    </citation>
    <scope>NUCLEOTIDE SEQUENCE</scope>
    <source>
        <strain evidence="12">STURGEONOMICS-FGT-2020</strain>
        <tissue evidence="12">Whole blood</tissue>
    </source>
</reference>
<name>A0AAD8CKY3_ACIOX</name>
<dbReference type="SMART" id="SM00409">
    <property type="entry name" value="IG"/>
    <property type="match status" value="1"/>
</dbReference>
<dbReference type="PANTHER" id="PTHR47118:SF1">
    <property type="entry name" value="CYTOTOXIC AND REGULATORY T-CELL MOLECULE"/>
    <property type="match status" value="1"/>
</dbReference>
<dbReference type="SUPFAM" id="SSF48726">
    <property type="entry name" value="Immunoglobulin"/>
    <property type="match status" value="2"/>
</dbReference>
<dbReference type="Pfam" id="PF07686">
    <property type="entry name" value="V-set"/>
    <property type="match status" value="1"/>
</dbReference>
<evidence type="ECO:0000256" key="1">
    <source>
        <dbReference type="ARBA" id="ARBA00004167"/>
    </source>
</evidence>
<keyword evidence="13" id="KW-1185">Reference proteome</keyword>
<protein>
    <submittedName>
        <fullName evidence="12">Cytotoxic and regulatory T-cell molecule-like</fullName>
    </submittedName>
</protein>
<dbReference type="InterPro" id="IPR007110">
    <property type="entry name" value="Ig-like_dom"/>
</dbReference>
<dbReference type="InterPro" id="IPR013783">
    <property type="entry name" value="Ig-like_fold"/>
</dbReference>
<dbReference type="PANTHER" id="PTHR47118">
    <property type="entry name" value="CYTOTOXIC AND REGULATORY T-CELL MOLECULE"/>
    <property type="match status" value="1"/>
</dbReference>
<evidence type="ECO:0000259" key="11">
    <source>
        <dbReference type="PROSITE" id="PS50835"/>
    </source>
</evidence>
<evidence type="ECO:0000256" key="10">
    <source>
        <dbReference type="SAM" id="Phobius"/>
    </source>
</evidence>
<keyword evidence="6 10" id="KW-0472">Membrane</keyword>
<gene>
    <name evidence="12" type="primary">CRTAM</name>
    <name evidence="12" type="ORF">AOXY_G29926</name>
</gene>
<dbReference type="EMBL" id="JAGXEW010000041">
    <property type="protein sequence ID" value="KAK1153417.1"/>
    <property type="molecule type" value="Genomic_DNA"/>
</dbReference>
<keyword evidence="8" id="KW-0393">Immunoglobulin domain</keyword>
<dbReference type="GO" id="GO:0005102">
    <property type="term" value="F:signaling receptor binding"/>
    <property type="evidence" value="ECO:0007669"/>
    <property type="project" value="TreeGrafter"/>
</dbReference>
<dbReference type="PROSITE" id="PS50835">
    <property type="entry name" value="IG_LIKE"/>
    <property type="match status" value="2"/>
</dbReference>
<feature type="compositionally biased region" description="Polar residues" evidence="9">
    <location>
        <begin position="423"/>
        <end position="448"/>
    </location>
</feature>
<dbReference type="InterPro" id="IPR013106">
    <property type="entry name" value="Ig_V-set"/>
</dbReference>
<keyword evidence="7" id="KW-1015">Disulfide bond</keyword>
<evidence type="ECO:0000256" key="7">
    <source>
        <dbReference type="ARBA" id="ARBA00023157"/>
    </source>
</evidence>
<evidence type="ECO:0000256" key="5">
    <source>
        <dbReference type="ARBA" id="ARBA00022989"/>
    </source>
</evidence>
<accession>A0AAD8CKY3</accession>
<dbReference type="Gene3D" id="2.60.40.10">
    <property type="entry name" value="Immunoglobulins"/>
    <property type="match status" value="2"/>
</dbReference>
<evidence type="ECO:0000256" key="8">
    <source>
        <dbReference type="ARBA" id="ARBA00023319"/>
    </source>
</evidence>
<comment type="subcellular location">
    <subcellularLocation>
        <location evidence="1">Membrane</location>
        <topology evidence="1">Single-pass membrane protein</topology>
    </subcellularLocation>
</comment>
<dbReference type="GO" id="GO:0008037">
    <property type="term" value="P:cell recognition"/>
    <property type="evidence" value="ECO:0007669"/>
    <property type="project" value="TreeGrafter"/>
</dbReference>
<dbReference type="AlphaFoldDB" id="A0AAD8CKY3"/>
<feature type="transmembrane region" description="Helical" evidence="10">
    <location>
        <begin position="506"/>
        <end position="526"/>
    </location>
</feature>
<dbReference type="FunFam" id="2.60.40.10:FF:000013">
    <property type="entry name" value="cell adhesion molecule 1 isoform X1"/>
    <property type="match status" value="1"/>
</dbReference>
<feature type="region of interest" description="Disordered" evidence="9">
    <location>
        <begin position="415"/>
        <end position="448"/>
    </location>
</feature>
<dbReference type="Proteomes" id="UP001230051">
    <property type="component" value="Unassembled WGS sequence"/>
</dbReference>
<feature type="domain" description="Ig-like" evidence="11">
    <location>
        <begin position="154"/>
        <end position="245"/>
    </location>
</feature>
<keyword evidence="2 10" id="KW-0812">Transmembrane</keyword>
<dbReference type="GO" id="GO:0002355">
    <property type="term" value="P:detection of tumor cell"/>
    <property type="evidence" value="ECO:0007669"/>
    <property type="project" value="TreeGrafter"/>
</dbReference>
<feature type="compositionally biased region" description="Basic and acidic residues" evidence="9">
    <location>
        <begin position="550"/>
        <end position="562"/>
    </location>
</feature>
<dbReference type="InterPro" id="IPR003599">
    <property type="entry name" value="Ig_sub"/>
</dbReference>
<dbReference type="SMART" id="SM00406">
    <property type="entry name" value="IGv"/>
    <property type="match status" value="1"/>
</dbReference>
<feature type="region of interest" description="Disordered" evidence="9">
    <location>
        <begin position="540"/>
        <end position="562"/>
    </location>
</feature>
<keyword evidence="3" id="KW-0732">Signal</keyword>
<dbReference type="InterPro" id="IPR013162">
    <property type="entry name" value="CD80_C2-set"/>
</dbReference>
<dbReference type="GO" id="GO:0002860">
    <property type="term" value="P:positive regulation of natural killer cell mediated cytotoxicity directed against tumor cell target"/>
    <property type="evidence" value="ECO:0007669"/>
    <property type="project" value="TreeGrafter"/>
</dbReference>
<evidence type="ECO:0000256" key="2">
    <source>
        <dbReference type="ARBA" id="ARBA00022692"/>
    </source>
</evidence>
<sequence>MSRKPPSLKEAHSRFADRGSVFDVAGLTIKQRVEMAVKLVLLSLVLTMLTLKGRADRSPVENVTVVEGETVTLNCTVHHDNTSHLQWSNPRSYVAFFNGIKVLKDRRYSVVAQSKTELTISLSNVTVLDKGMYSCLHYIKPVSTKKVYVDVLAPPSQPVLEMTQNKDTKTLRCSTRGSYPPPNISWSINTDLELDAHTQYRHEGISGKTSAVSTLVIRSHRSSVRVDCIVQHAALRNAALKASITIIDPFQPVLEITRDGDKKKILRCSTGVCSPPPKITWLFSTGMEMDGDILYQYKGNGDKCTAFSTFIFKMNTPFIRVDCIVQHEALKNTTLKDSIDIIDNFFIGDRKQSTTLTTTTLTPETTTMVEFLPASTAGYTASSDTPGTDRQGSATTQYFEAETVGTEFLPVSTTAYAPGTDIPETSQETTNQYPESTTSTAEFNSTSSNLTDAEVTTSNYTETANETSVPTAVTATESVSGNVSSNSTDPEKKVTHRLIGKKSGTLLVVLVSFLICALLVIVLYFVSKLKKAHAKWKREIEESSQSLESNKSKSSNEERLSQERRCQVIPNYNFMKHTVELHTETETGMQPEKTTQTADSVETPQENRAPVRETEL</sequence>
<feature type="region of interest" description="Disordered" evidence="9">
    <location>
        <begin position="577"/>
        <end position="616"/>
    </location>
</feature>
<evidence type="ECO:0000313" key="13">
    <source>
        <dbReference type="Proteomes" id="UP001230051"/>
    </source>
</evidence>